<keyword evidence="1" id="KW-0808">Transferase</keyword>
<keyword evidence="3" id="KW-0119">Carbohydrate metabolism</keyword>
<evidence type="ECO:0000256" key="1">
    <source>
        <dbReference type="ARBA" id="ARBA00022679"/>
    </source>
</evidence>
<reference evidence="6" key="1">
    <citation type="submission" date="2017-05" db="EMBL/GenBank/DDBJ databases">
        <authorList>
            <person name="Varghese N."/>
            <person name="Submissions S."/>
        </authorList>
    </citation>
    <scope>NUCLEOTIDE SEQUENCE</scope>
    <source>
        <strain evidence="6">DSM 18763</strain>
    </source>
</reference>
<gene>
    <name evidence="6" type="ORF">SAMN06264868_11235</name>
</gene>
<dbReference type="EMBL" id="FXTX01000012">
    <property type="protein sequence ID" value="SMP14265.1"/>
    <property type="molecule type" value="Genomic_DNA"/>
</dbReference>
<dbReference type="InterPro" id="IPR005849">
    <property type="entry name" value="GalP_Utransf_N"/>
</dbReference>
<evidence type="ECO:0000313" key="7">
    <source>
        <dbReference type="Proteomes" id="UP001157947"/>
    </source>
</evidence>
<dbReference type="InterPro" id="IPR001937">
    <property type="entry name" value="GalP_UDPtransf1"/>
</dbReference>
<dbReference type="PANTHER" id="PTHR42763">
    <property type="entry name" value="ADP-GLUCOSE PHOSPHORYLASE"/>
    <property type="match status" value="1"/>
</dbReference>
<feature type="active site" description="Tele-UMP-histidine intermediate" evidence="4">
    <location>
        <position position="167"/>
    </location>
</feature>
<evidence type="ECO:0000259" key="5">
    <source>
        <dbReference type="Pfam" id="PF01087"/>
    </source>
</evidence>
<dbReference type="Pfam" id="PF01087">
    <property type="entry name" value="GalP_UDP_transf"/>
    <property type="match status" value="1"/>
</dbReference>
<name>A0AA45WML6_9AQUI</name>
<dbReference type="InterPro" id="IPR053177">
    <property type="entry name" value="ADP-glucose_phosphorylase"/>
</dbReference>
<protein>
    <submittedName>
        <fullName evidence="6">UDPglucose--hexose-1-phosphate uridylyltransferase</fullName>
    </submittedName>
</protein>
<dbReference type="GO" id="GO:0008270">
    <property type="term" value="F:zinc ion binding"/>
    <property type="evidence" value="ECO:0007669"/>
    <property type="project" value="InterPro"/>
</dbReference>
<sequence length="343" mass="40340">MSEIRYNRLKNKWVIISIERSRRPHDYPVSVYEESSDVSKCPFEYGNEDKTPPEIFAIRPDGSLPNTPGWKVRVVPNKYPALRIENSNLPESEGIYDKYGGFGAHEVIIETPEHFKHIQDFSIEEYKNMYFTFRERMRALYQDIRIKYVHIFKNHGKEAGKSLVHSHSQLIATPIIPTLPDTQINQSRIYFQEKERCLLCDEIKEEIKSYNRVVYENDLFIAYCPYASLYPFEVRIAPKYHSHDFSMIDENQLLKLSEISQVVIKKLHKALVNPPFNMILHTSPPIRDYPAKPLYYNGIDRFYHWFIEILPRITTLAGFELGTDIYINPTIPEDAAKFLREVI</sequence>
<dbReference type="SUPFAM" id="SSF54197">
    <property type="entry name" value="HIT-like"/>
    <property type="match status" value="2"/>
</dbReference>
<dbReference type="Proteomes" id="UP001157947">
    <property type="component" value="Unassembled WGS sequence"/>
</dbReference>
<evidence type="ECO:0000256" key="2">
    <source>
        <dbReference type="ARBA" id="ARBA00022695"/>
    </source>
</evidence>
<evidence type="ECO:0000256" key="3">
    <source>
        <dbReference type="ARBA" id="ARBA00023277"/>
    </source>
</evidence>
<evidence type="ECO:0000313" key="6">
    <source>
        <dbReference type="EMBL" id="SMP14265.1"/>
    </source>
</evidence>
<accession>A0AA45WML6</accession>
<dbReference type="PIRSF" id="PIRSF000808">
    <property type="entry name" value="GalT"/>
    <property type="match status" value="1"/>
</dbReference>
<dbReference type="PANTHER" id="PTHR42763:SF1">
    <property type="entry name" value="UDP-GLUCOSE--HEXOSE-1-PHOSPHATE URIDYLYLTRANSFERASE"/>
    <property type="match status" value="1"/>
</dbReference>
<evidence type="ECO:0000256" key="4">
    <source>
        <dbReference type="PIRSR" id="PIRSR000808-1"/>
    </source>
</evidence>
<dbReference type="GO" id="GO:0006012">
    <property type="term" value="P:galactose metabolic process"/>
    <property type="evidence" value="ECO:0007669"/>
    <property type="project" value="InterPro"/>
</dbReference>
<proteinExistence type="predicted"/>
<dbReference type="AlphaFoldDB" id="A0AA45WML6"/>
<keyword evidence="7" id="KW-1185">Reference proteome</keyword>
<keyword evidence="2 6" id="KW-0548">Nucleotidyltransferase</keyword>
<dbReference type="InterPro" id="IPR036265">
    <property type="entry name" value="HIT-like_sf"/>
</dbReference>
<dbReference type="GO" id="GO:0008108">
    <property type="term" value="F:UDP-glucose:hexose-1-phosphate uridylyltransferase activity"/>
    <property type="evidence" value="ECO:0007669"/>
    <property type="project" value="InterPro"/>
</dbReference>
<feature type="domain" description="Galactose-1-phosphate uridyl transferase N-terminal" evidence="5">
    <location>
        <begin position="2"/>
        <end position="177"/>
    </location>
</feature>
<comment type="caution">
    <text evidence="6">The sequence shown here is derived from an EMBL/GenBank/DDBJ whole genome shotgun (WGS) entry which is preliminary data.</text>
</comment>
<organism evidence="6 7">
    <name type="scientific">Venenivibrio stagnispumantis</name>
    <dbReference type="NCBI Taxonomy" id="407998"/>
    <lineage>
        <taxon>Bacteria</taxon>
        <taxon>Pseudomonadati</taxon>
        <taxon>Aquificota</taxon>
        <taxon>Aquificia</taxon>
        <taxon>Aquificales</taxon>
        <taxon>Hydrogenothermaceae</taxon>
        <taxon>Venenivibrio</taxon>
    </lineage>
</organism>
<dbReference type="RefSeq" id="WP_265134633.1">
    <property type="nucleotide sequence ID" value="NZ_FXTX01000012.1"/>
</dbReference>
<dbReference type="Gene3D" id="3.30.428.10">
    <property type="entry name" value="HIT-like"/>
    <property type="match status" value="2"/>
</dbReference>